<evidence type="ECO:0000256" key="2">
    <source>
        <dbReference type="SAM" id="SignalP"/>
    </source>
</evidence>
<name>A0A840YUL4_9SPHN</name>
<feature type="chain" id="PRO_5032627993" evidence="2">
    <location>
        <begin position="22"/>
        <end position="268"/>
    </location>
</feature>
<dbReference type="SUPFAM" id="SSF53474">
    <property type="entry name" value="alpha/beta-Hydrolases"/>
    <property type="match status" value="1"/>
</dbReference>
<dbReference type="Proteomes" id="UP000554342">
    <property type="component" value="Unassembled WGS sequence"/>
</dbReference>
<feature type="region of interest" description="Disordered" evidence="1">
    <location>
        <begin position="86"/>
        <end position="109"/>
    </location>
</feature>
<evidence type="ECO:0000313" key="3">
    <source>
        <dbReference type="EMBL" id="MBB5717341.1"/>
    </source>
</evidence>
<dbReference type="PROSITE" id="PS51257">
    <property type="entry name" value="PROKAR_LIPOPROTEIN"/>
    <property type="match status" value="1"/>
</dbReference>
<feature type="signal peptide" evidence="2">
    <location>
        <begin position="1"/>
        <end position="21"/>
    </location>
</feature>
<evidence type="ECO:0000313" key="4">
    <source>
        <dbReference type="Proteomes" id="UP000554342"/>
    </source>
</evidence>
<sequence length="268" mass="28363">MRCNRKTLLLALPLALAGCMATKVMPPPETPLYAQRTGDTAASRVKTLVVILPGDGTADKRTDPADFAAQVTKTIPDSAVLTILRPGYADQEGNRSPGERGDGSGDNYTRDRINLVGETIAAWRTRMPHAKVIVVGVNGGAAIAADLAGIESGIIDGMVLLSCPCTLPEWRRHMAKQTGAPEWSAPVESLDPLQTAGGVAADMRAAILVGADDTIAPRRFSGPYAEALALRGIATDYHILPNRGHRLLNDPETLKATERLAAALTGKR</sequence>
<proteinExistence type="predicted"/>
<accession>A0A840YUL4</accession>
<keyword evidence="4" id="KW-1185">Reference proteome</keyword>
<dbReference type="Gene3D" id="3.40.50.1820">
    <property type="entry name" value="alpha/beta hydrolase"/>
    <property type="match status" value="1"/>
</dbReference>
<evidence type="ECO:0000256" key="1">
    <source>
        <dbReference type="SAM" id="MobiDB-lite"/>
    </source>
</evidence>
<comment type="caution">
    <text evidence="3">The sequence shown here is derived from an EMBL/GenBank/DDBJ whole genome shotgun (WGS) entry which is preliminary data.</text>
</comment>
<reference evidence="3 4" key="1">
    <citation type="submission" date="2020-08" db="EMBL/GenBank/DDBJ databases">
        <title>Genomic Encyclopedia of Type Strains, Phase IV (KMG-IV): sequencing the most valuable type-strain genomes for metagenomic binning, comparative biology and taxonomic classification.</title>
        <authorList>
            <person name="Goeker M."/>
        </authorList>
    </citation>
    <scope>NUCLEOTIDE SEQUENCE [LARGE SCALE GENOMIC DNA]</scope>
    <source>
        <strain evidence="3 4">DSM 27203</strain>
    </source>
</reference>
<dbReference type="EMBL" id="JACIJI010000001">
    <property type="protein sequence ID" value="MBB5717341.1"/>
    <property type="molecule type" value="Genomic_DNA"/>
</dbReference>
<dbReference type="InterPro" id="IPR029058">
    <property type="entry name" value="AB_hydrolase_fold"/>
</dbReference>
<feature type="compositionally biased region" description="Basic and acidic residues" evidence="1">
    <location>
        <begin position="97"/>
        <end position="109"/>
    </location>
</feature>
<dbReference type="AlphaFoldDB" id="A0A840YUL4"/>
<dbReference type="RefSeq" id="WP_246359643.1">
    <property type="nucleotide sequence ID" value="NZ_BAABIF010000004.1"/>
</dbReference>
<gene>
    <name evidence="3" type="ORF">FHR23_000248</name>
</gene>
<keyword evidence="2" id="KW-0732">Signal</keyword>
<protein>
    <submittedName>
        <fullName evidence="3">Pimeloyl-ACP methyl ester carboxylesterase</fullName>
    </submittedName>
</protein>
<organism evidence="3 4">
    <name type="scientific">Stakelama sediminis</name>
    <dbReference type="NCBI Taxonomy" id="463200"/>
    <lineage>
        <taxon>Bacteria</taxon>
        <taxon>Pseudomonadati</taxon>
        <taxon>Pseudomonadota</taxon>
        <taxon>Alphaproteobacteria</taxon>
        <taxon>Sphingomonadales</taxon>
        <taxon>Sphingomonadaceae</taxon>
        <taxon>Stakelama</taxon>
    </lineage>
</organism>